<organism evidence="1">
    <name type="scientific">Malaco herpesvirus 2</name>
    <dbReference type="NCBI Taxonomy" id="3031798"/>
    <lineage>
        <taxon>Viruses</taxon>
        <taxon>Duplodnaviria</taxon>
        <taxon>Heunggongvirae</taxon>
        <taxon>Peploviricota</taxon>
        <taxon>Herviviricetes</taxon>
        <taxon>Herpesvirales</taxon>
        <taxon>Malacoherpesviridae</taxon>
    </lineage>
</organism>
<name>A0AA48P8X6_9VIRU</name>
<accession>A0AA48P8X6</accession>
<reference evidence="1" key="2">
    <citation type="submission" date="2023-01" db="EMBL/GenBank/DDBJ databases">
        <authorList>
            <person name="Rosani U."/>
            <person name="Delmont T.O."/>
            <person name="Gaia M."/>
            <person name="Krupovic M."/>
        </authorList>
    </citation>
    <scope>NUCLEOTIDE SEQUENCE</scope>
    <source>
        <strain evidence="1">MalacoHV2/Med/2018 153</strain>
    </source>
</reference>
<reference evidence="1" key="1">
    <citation type="journal article" date="2023" name="Front. Mar. Sci.">
        <title>Tracing the invertebrate herpesviruses in the global sequence datasets.</title>
        <authorList>
            <person name="Rosani U."/>
            <person name="Gaia M."/>
            <person name="Delmont T.O."/>
            <person name="Krupovic M."/>
        </authorList>
    </citation>
    <scope>NUCLEOTIDE SEQUENCE</scope>
    <source>
        <strain evidence="1">MalacoHV2/Med/2018 153</strain>
    </source>
</reference>
<protein>
    <submittedName>
        <fullName evidence="1">ORF41</fullName>
    </submittedName>
</protein>
<evidence type="ECO:0000313" key="1">
    <source>
        <dbReference type="EMBL" id="DBA11581.1"/>
    </source>
</evidence>
<proteinExistence type="predicted"/>
<dbReference type="EMBL" id="BK063060">
    <property type="protein sequence ID" value="DBA11581.1"/>
    <property type="molecule type" value="Genomic_DNA"/>
</dbReference>
<sequence length="984" mass="116780">MSTLYDKLVNDTVEKYFEFLSDETNVIVTTYSHDHLIYGDKATKTTFYIGTKNLENDVKNIIDIIKIFENVIKSTLDKTYDEDYIFSLFPESSLGNNTSLLNIVEQNRDNLIIKKLKKKNLASWLSNANVSDLMGYLEALYPFYKDREHFARLFCVTEFLLSQSVFSKVPVMYRFNAWRYFVDKILVDNPHEFCYSTSSKNHILPGLRKLINDDDNSTLFNFQNVQYLDKKSYICMDNTVFILNEKDKFVNCNMISLFVQLMSLNKENRGRFLKSTRKLPYAECNEFINNHTILQLLIANEIRGHDIMEVDIMERIVWALYMFTGDDLLSLIYKEMNSINQDVFYQLMLYPKNNKYRLFIRKYFLSLNDNYYLYSDNVTCRKSNIPAFISSPDMSKSFLEQYNWVTYMERNKIEDKHSFYKIVNFLKDDSKLSYLEVLIHMIHFNTKLKKIKLIFKIIRDLFSNSCVKAAVIDAFKELKPNIPFDTVYREELIRNICKTSIEILLDVDQIICTSFFTFLKMRKQIYIIDKGQYIILDVDIENPYYLQILMSNIQMFVENDFPIKDLESIKGNIYECKDKYKFEDSDILTFLNNLSLIIPNGVTLKHFGEKLNKCIAIYEKYCHVLRAFEVKKCTDIDFNSWTPDRNIEHIMECFVKSHNVTDLPISSRVYTTLKNGSAVLSFEDNYKIFDNCTNNIDDGKFQNLKDLQEICDNMKTFHDIVIKMVHHSNNVEQYLLLISKNISDFLNVWYKGEQTFICKIQNPELLNICEFINNIFFRQSLNNEYNSDIIVQQFETDIYWTIYWDCGFVVFHTHKRLCVFTIAQFTTDTYIQYRKQSNRIHDIIYHIKNEPCYDIKGYRIDNSHVIPCMVIHMSKFITFYHHRADESSEFYKVENEVERFYKDIINRSQGIDKTIVINEDIFELLKINIEIVKMICNTNSNITHLYRAEEIQTIDHIENMDNVVELTVLNDDRIFINSKLIIKA</sequence>